<accession>A0ABT9CGT6</accession>
<sequence>MGKLGYKSVDGEMKGNNPQQKIVELEQQLEEQKAVNEALKTSDLDNKEAIASLIELVLSGGVTNG</sequence>
<dbReference type="RefSeq" id="WP_305025636.1">
    <property type="nucleotide sequence ID" value="NZ_JAUQTB010000016.1"/>
</dbReference>
<comment type="caution">
    <text evidence="1">The sequence shown here is derived from an EMBL/GenBank/DDBJ whole genome shotgun (WGS) entry which is preliminary data.</text>
</comment>
<keyword evidence="2" id="KW-1185">Reference proteome</keyword>
<organism evidence="1 2">
    <name type="scientific">Paenibacillus lacisoli</name>
    <dbReference type="NCBI Taxonomy" id="3064525"/>
    <lineage>
        <taxon>Bacteria</taxon>
        <taxon>Bacillati</taxon>
        <taxon>Bacillota</taxon>
        <taxon>Bacilli</taxon>
        <taxon>Bacillales</taxon>
        <taxon>Paenibacillaceae</taxon>
        <taxon>Paenibacillus</taxon>
    </lineage>
</organism>
<evidence type="ECO:0000313" key="1">
    <source>
        <dbReference type="EMBL" id="MDO7908416.1"/>
    </source>
</evidence>
<reference evidence="1 2" key="1">
    <citation type="submission" date="2023-07" db="EMBL/GenBank/DDBJ databases">
        <title>Paenibacillus sp. JX-17 nov. isolated from soil.</title>
        <authorList>
            <person name="Wan Y."/>
            <person name="Liu B."/>
        </authorList>
    </citation>
    <scope>NUCLEOTIDE SEQUENCE [LARGE SCALE GENOMIC DNA]</scope>
    <source>
        <strain evidence="1 2">JX-17</strain>
    </source>
</reference>
<dbReference type="Proteomes" id="UP001240171">
    <property type="component" value="Unassembled WGS sequence"/>
</dbReference>
<protein>
    <submittedName>
        <fullName evidence="1">Uncharacterized protein</fullName>
    </submittedName>
</protein>
<dbReference type="EMBL" id="JAUQTB010000016">
    <property type="protein sequence ID" value="MDO7908416.1"/>
    <property type="molecule type" value="Genomic_DNA"/>
</dbReference>
<evidence type="ECO:0000313" key="2">
    <source>
        <dbReference type="Proteomes" id="UP001240171"/>
    </source>
</evidence>
<proteinExistence type="predicted"/>
<name>A0ABT9CGT6_9BACL</name>
<gene>
    <name evidence="1" type="ORF">Q5741_18610</name>
</gene>